<feature type="chain" id="PRO_5040253474" description="Glycoside hydrolase family 43 protein" evidence="5">
    <location>
        <begin position="19"/>
        <end position="431"/>
    </location>
</feature>
<dbReference type="Gene3D" id="2.60.120.260">
    <property type="entry name" value="Galactose-binding domain-like"/>
    <property type="match status" value="1"/>
</dbReference>
<gene>
    <name evidence="6" type="ORF">HYFRA_00012232</name>
</gene>
<accession>A0A9N9L1R7</accession>
<dbReference type="GO" id="GO:0004553">
    <property type="term" value="F:hydrolase activity, hydrolyzing O-glycosyl compounds"/>
    <property type="evidence" value="ECO:0007669"/>
    <property type="project" value="InterPro"/>
</dbReference>
<keyword evidence="5" id="KW-0732">Signal</keyword>
<proteinExistence type="inferred from homology"/>
<evidence type="ECO:0000256" key="1">
    <source>
        <dbReference type="ARBA" id="ARBA00009865"/>
    </source>
</evidence>
<dbReference type="Proteomes" id="UP000696280">
    <property type="component" value="Unassembled WGS sequence"/>
</dbReference>
<dbReference type="InterPro" id="IPR023296">
    <property type="entry name" value="Glyco_hydro_beta-prop_sf"/>
</dbReference>
<evidence type="ECO:0000256" key="4">
    <source>
        <dbReference type="RuleBase" id="RU361187"/>
    </source>
</evidence>
<evidence type="ECO:0000256" key="5">
    <source>
        <dbReference type="SAM" id="SignalP"/>
    </source>
</evidence>
<sequence>MKFTQGIALAILAYTANAATWIVPGAIWTDTSGARIDAHGGNIVQRGDTFFWVGQSASNNEQAFMYSSTDLLNWTPLGKQNDLQYLWRPKIAKPNGSFWLYGQLDRHIQSMVSTTMVGNYKLHGAAVSVPPNDLTYSDTGMFRDTDSAWYIITSADHNTVSINILNSDGSVGARASKLAAGAYEAPGILKVDGTYYLIVSGKTGWRSNPNKVFTSSSINGPWEGGSNIAPEAEKTYNSQNTFELTIAGSKTTTYIYMGDSWDSKGGPDSTHMWLPIKVNSGAKTLTLDYHAMWKVDVKTGVVSFPAAGKRYAALDAERSGNAVARKRSVHRVDSSSGLTFRNITGTGKKQWVSFHYTVNSQEAGDAFIMVNDETRPTNISALNSRAGFHKTVPVEIHLEKGSENVIKFGVEGAGFEATVDGIEVFEDEEEL</sequence>
<dbReference type="PANTHER" id="PTHR22925:SF3">
    <property type="entry name" value="GLYCOSYL HYDROLASE FAMILY PROTEIN 43"/>
    <property type="match status" value="1"/>
</dbReference>
<dbReference type="OrthoDB" id="5211809at2759"/>
<dbReference type="Gene3D" id="2.115.10.20">
    <property type="entry name" value="Glycosyl hydrolase domain, family 43"/>
    <property type="match status" value="1"/>
</dbReference>
<dbReference type="InterPro" id="IPR006710">
    <property type="entry name" value="Glyco_hydro_43"/>
</dbReference>
<dbReference type="AlphaFoldDB" id="A0A9N9L1R7"/>
<evidence type="ECO:0000313" key="6">
    <source>
        <dbReference type="EMBL" id="CAG8956688.1"/>
    </source>
</evidence>
<evidence type="ECO:0000256" key="3">
    <source>
        <dbReference type="ARBA" id="ARBA00023295"/>
    </source>
</evidence>
<keyword evidence="7" id="KW-1185">Reference proteome</keyword>
<evidence type="ECO:0000313" key="7">
    <source>
        <dbReference type="Proteomes" id="UP000696280"/>
    </source>
</evidence>
<dbReference type="SUPFAM" id="SSF75005">
    <property type="entry name" value="Arabinanase/levansucrase/invertase"/>
    <property type="match status" value="1"/>
</dbReference>
<organism evidence="6 7">
    <name type="scientific">Hymenoscyphus fraxineus</name>
    <dbReference type="NCBI Taxonomy" id="746836"/>
    <lineage>
        <taxon>Eukaryota</taxon>
        <taxon>Fungi</taxon>
        <taxon>Dikarya</taxon>
        <taxon>Ascomycota</taxon>
        <taxon>Pezizomycotina</taxon>
        <taxon>Leotiomycetes</taxon>
        <taxon>Helotiales</taxon>
        <taxon>Helotiaceae</taxon>
        <taxon>Hymenoscyphus</taxon>
    </lineage>
</organism>
<evidence type="ECO:0008006" key="8">
    <source>
        <dbReference type="Google" id="ProtNLM"/>
    </source>
</evidence>
<feature type="signal peptide" evidence="5">
    <location>
        <begin position="1"/>
        <end position="18"/>
    </location>
</feature>
<comment type="similarity">
    <text evidence="1 4">Belongs to the glycosyl hydrolase 43 family.</text>
</comment>
<protein>
    <recommendedName>
        <fullName evidence="8">Glycoside hydrolase family 43 protein</fullName>
    </recommendedName>
</protein>
<dbReference type="PANTHER" id="PTHR22925">
    <property type="entry name" value="GLYCOSYL HYDROLASE 43 FAMILY MEMBER"/>
    <property type="match status" value="1"/>
</dbReference>
<keyword evidence="3 4" id="KW-0326">Glycosidase</keyword>
<dbReference type="GO" id="GO:0005975">
    <property type="term" value="P:carbohydrate metabolic process"/>
    <property type="evidence" value="ECO:0007669"/>
    <property type="project" value="InterPro"/>
</dbReference>
<reference evidence="6" key="1">
    <citation type="submission" date="2021-07" db="EMBL/GenBank/DDBJ databases">
        <authorList>
            <person name="Durling M."/>
        </authorList>
    </citation>
    <scope>NUCLEOTIDE SEQUENCE</scope>
</reference>
<keyword evidence="2 4" id="KW-0378">Hydrolase</keyword>
<name>A0A9N9L1R7_9HELO</name>
<evidence type="ECO:0000256" key="2">
    <source>
        <dbReference type="ARBA" id="ARBA00022801"/>
    </source>
</evidence>
<dbReference type="Pfam" id="PF04616">
    <property type="entry name" value="Glyco_hydro_43"/>
    <property type="match status" value="1"/>
</dbReference>
<dbReference type="EMBL" id="CAJVRL010000072">
    <property type="protein sequence ID" value="CAG8956688.1"/>
    <property type="molecule type" value="Genomic_DNA"/>
</dbReference>
<comment type="caution">
    <text evidence="6">The sequence shown here is derived from an EMBL/GenBank/DDBJ whole genome shotgun (WGS) entry which is preliminary data.</text>
</comment>